<dbReference type="OrthoDB" id="9495738at2"/>
<dbReference type="EMBL" id="CP041730">
    <property type="protein sequence ID" value="QDQ27700.1"/>
    <property type="molecule type" value="Genomic_DNA"/>
</dbReference>
<dbReference type="RefSeq" id="WP_144279088.1">
    <property type="nucleotide sequence ID" value="NZ_CP041730.1"/>
</dbReference>
<dbReference type="AlphaFoldDB" id="A0A516SHU1"/>
<sequence>MNKRVHFPIETDPSSGLIAYPDEIQQFANADLATLPGHLIVDYAGALDLPAYIAPTPASLPLLVITKVTSDQPDKTLVNLDRHEITCPQGTTLTLTAELRGDDGQVLPYADSFRLPIRQRGGRDGLLIGRAVNGKVTVVAPFTAPGDDGAWQCDAAGINAGLPDDAQLRFAGLTVNVYRG</sequence>
<evidence type="ECO:0000313" key="2">
    <source>
        <dbReference type="Proteomes" id="UP000317550"/>
    </source>
</evidence>
<keyword evidence="2" id="KW-1185">Reference proteome</keyword>
<dbReference type="Proteomes" id="UP000317550">
    <property type="component" value="Chromosome"/>
</dbReference>
<evidence type="ECO:0000313" key="1">
    <source>
        <dbReference type="EMBL" id="QDQ27700.1"/>
    </source>
</evidence>
<organism evidence="1 2">
    <name type="scientific">Chitinimonas arctica</name>
    <dbReference type="NCBI Taxonomy" id="2594795"/>
    <lineage>
        <taxon>Bacteria</taxon>
        <taxon>Pseudomonadati</taxon>
        <taxon>Pseudomonadota</taxon>
        <taxon>Betaproteobacteria</taxon>
        <taxon>Neisseriales</taxon>
        <taxon>Chitinibacteraceae</taxon>
        <taxon>Chitinimonas</taxon>
    </lineage>
</organism>
<name>A0A516SHU1_9NEIS</name>
<gene>
    <name evidence="1" type="ORF">FNU76_15825</name>
</gene>
<reference evidence="2" key="1">
    <citation type="submission" date="2019-07" db="EMBL/GenBank/DDBJ databases">
        <title>Chitinimonas sp. nov., isolated from Ny-Alesund, arctica soil.</title>
        <authorList>
            <person name="Xu Q."/>
            <person name="Peng F."/>
        </authorList>
    </citation>
    <scope>NUCLEOTIDE SEQUENCE [LARGE SCALE GENOMIC DNA]</scope>
    <source>
        <strain evidence="2">R3-44</strain>
    </source>
</reference>
<protein>
    <submittedName>
        <fullName evidence="1">Uncharacterized protein</fullName>
    </submittedName>
</protein>
<accession>A0A516SHU1</accession>
<dbReference type="KEGG" id="cari:FNU76_15825"/>
<proteinExistence type="predicted"/>